<name>A0A3P5XFT1_9RHOB</name>
<dbReference type="PANTHER" id="PTHR22642:SF2">
    <property type="entry name" value="PROTEIN LONG AFTER FAR-RED 3"/>
    <property type="match status" value="1"/>
</dbReference>
<dbReference type="InterPro" id="IPR013108">
    <property type="entry name" value="Amidohydro_3"/>
</dbReference>
<proteinExistence type="predicted"/>
<dbReference type="SUPFAM" id="SSF51556">
    <property type="entry name" value="Metallo-dependent hydrolases"/>
    <property type="match status" value="1"/>
</dbReference>
<dbReference type="Gene3D" id="3.10.310.70">
    <property type="match status" value="1"/>
</dbReference>
<gene>
    <name evidence="2" type="primary">nfdA_3</name>
    <name evidence="2" type="ORF">XINFAN_03927</name>
</gene>
<dbReference type="Pfam" id="PF07969">
    <property type="entry name" value="Amidohydro_3"/>
    <property type="match status" value="1"/>
</dbReference>
<dbReference type="RefSeq" id="WP_124088605.1">
    <property type="nucleotide sequence ID" value="NZ_UXAW01000119.1"/>
</dbReference>
<dbReference type="PANTHER" id="PTHR22642">
    <property type="entry name" value="IMIDAZOLONEPROPIONASE"/>
    <property type="match status" value="1"/>
</dbReference>
<dbReference type="GO" id="GO:0016810">
    <property type="term" value="F:hydrolase activity, acting on carbon-nitrogen (but not peptide) bonds"/>
    <property type="evidence" value="ECO:0007669"/>
    <property type="project" value="InterPro"/>
</dbReference>
<evidence type="ECO:0000259" key="1">
    <source>
        <dbReference type="Pfam" id="PF07969"/>
    </source>
</evidence>
<dbReference type="EMBL" id="UXAW01000119">
    <property type="protein sequence ID" value="VDC33614.1"/>
    <property type="molecule type" value="Genomic_DNA"/>
</dbReference>
<reference evidence="2 3" key="1">
    <citation type="submission" date="2018-11" db="EMBL/GenBank/DDBJ databases">
        <authorList>
            <person name="Criscuolo A."/>
        </authorList>
    </citation>
    <scope>NUCLEOTIDE SEQUENCE [LARGE SCALE GENOMIC DNA]</scope>
    <source>
        <strain evidence="2">ACIP111625</strain>
    </source>
</reference>
<evidence type="ECO:0000313" key="3">
    <source>
        <dbReference type="Proteomes" id="UP000277498"/>
    </source>
</evidence>
<dbReference type="InterPro" id="IPR032466">
    <property type="entry name" value="Metal_Hydrolase"/>
</dbReference>
<accession>A0A3P5XFT1</accession>
<dbReference type="AlphaFoldDB" id="A0A3P5XFT1"/>
<feature type="domain" description="Amidohydrolase 3" evidence="1">
    <location>
        <begin position="54"/>
        <end position="543"/>
    </location>
</feature>
<dbReference type="EC" id="3.5.1.91" evidence="2"/>
<evidence type="ECO:0000313" key="2">
    <source>
        <dbReference type="EMBL" id="VDC33614.1"/>
    </source>
</evidence>
<dbReference type="OrthoDB" id="9811399at2"/>
<dbReference type="Gene3D" id="2.30.40.10">
    <property type="entry name" value="Urease, subunit C, domain 1"/>
    <property type="match status" value="1"/>
</dbReference>
<dbReference type="InterPro" id="IPR011059">
    <property type="entry name" value="Metal-dep_hydrolase_composite"/>
</dbReference>
<sequence length="556" mass="60173">MTNHAETVVLGQRVITMEPGARRDWQGVAIRDGRITRLIRRSELAEVAGPHTVVHDLGERVLMPGFVDVHAHSEVMCRTGRTTIDCRAPGCGSVADVQEILSQGLAGRAPGEWIVGQANLFFDRKLAGGRLPTRAELDRVSCDHPIALRAGGHITVLNSKALEVSGIDRNYVPPAFSTTGPPQVERDAGGEPTGVVKEMDMLLPLPTVAADDLKPALEAGIRESFTRYGVTCIGEISETTEGMQAFSELAEEGRLPAAMRFYIWAPGTMKLEHAARWREHFALGADPADVRVQGIKLFADGGFSARSAAVTCPYLGTDSCGEIAFSKYFFRRAVELTAGSGLQLSVHANGDRAQQWLCARLLELGGATSGPTRMRIEHAANLMPDIETMEWWARAGIIPSPQAVFIYTFGEYFADYLGDFGRRGLFPFRSLMEQGWRLNASSDVWVGSEPEATNPFFSIWCSLKRQAWSGAILAAEEAIPLEEALRMHTLDGAATLGEADVRGSLAPGKYADIIAPSADPFAVPIDALRHLEADFVMARGRCVLDRNGTVSAAGAA</sequence>
<keyword evidence="3" id="KW-1185">Reference proteome</keyword>
<protein>
    <submittedName>
        <fullName evidence="2">N-substituted formamide deformylase</fullName>
        <ecNumber evidence="2">3.5.1.91</ecNumber>
    </submittedName>
</protein>
<keyword evidence="2" id="KW-0378">Hydrolase</keyword>
<dbReference type="SUPFAM" id="SSF51338">
    <property type="entry name" value="Composite domain of metallo-dependent hydrolases"/>
    <property type="match status" value="1"/>
</dbReference>
<dbReference type="Gene3D" id="3.20.20.140">
    <property type="entry name" value="Metal-dependent hydrolases"/>
    <property type="match status" value="1"/>
</dbReference>
<dbReference type="Proteomes" id="UP000277498">
    <property type="component" value="Unassembled WGS sequence"/>
</dbReference>
<organism evidence="2 3">
    <name type="scientific">Pseudogemmobacter humi</name>
    <dbReference type="NCBI Taxonomy" id="2483812"/>
    <lineage>
        <taxon>Bacteria</taxon>
        <taxon>Pseudomonadati</taxon>
        <taxon>Pseudomonadota</taxon>
        <taxon>Alphaproteobacteria</taxon>
        <taxon>Rhodobacterales</taxon>
        <taxon>Paracoccaceae</taxon>
        <taxon>Pseudogemmobacter</taxon>
    </lineage>
</organism>